<evidence type="ECO:0000256" key="1">
    <source>
        <dbReference type="ARBA" id="ARBA00022737"/>
    </source>
</evidence>
<keyword evidence="4" id="KW-0143">Chaperone</keyword>
<dbReference type="SUPFAM" id="SSF81923">
    <property type="entry name" value="Double Clp-N motif"/>
    <property type="match status" value="1"/>
</dbReference>
<evidence type="ECO:0000256" key="6">
    <source>
        <dbReference type="SAM" id="Coils"/>
    </source>
</evidence>
<dbReference type="InterPro" id="IPR018368">
    <property type="entry name" value="ClpA/B_CS1"/>
</dbReference>
<feature type="domain" description="Clp R" evidence="9">
    <location>
        <begin position="4"/>
        <end position="154"/>
    </location>
</feature>
<feature type="domain" description="Sigma-54 factor interaction" evidence="8">
    <location>
        <begin position="561"/>
        <end position="741"/>
    </location>
</feature>
<dbReference type="Pfam" id="PF00004">
    <property type="entry name" value="AAA"/>
    <property type="match status" value="1"/>
</dbReference>
<dbReference type="CDD" id="cd19499">
    <property type="entry name" value="RecA-like_ClpB_Hsp104-like"/>
    <property type="match status" value="1"/>
</dbReference>
<sequence length="854" mass="94246">MNILDRFSSHLKDTLARSLRLAAELKNPMVEPIHLLYALFNQKGSLAAELLNRLKVTDKALENSILDLPLNKTPIATGTGKTITAVLTPFSQSARTALEHALLLAQERGHNYVGTEHLLFSIIQLNDSRVMGAFKESGVSSADAAKQVENTLVNTSQFPRVTEMMETIDKIQDNLNDIGDVAPTSPSPSPRAGEGKNAAPTRMKKNTRRDTALDFFAINLTDSAWQKNLDPVIGREIEIERLIQILCRRTKNNPVLLGDPGVGKSAIVEGLAKKIYEGKVPELMRSKKIYALDMGLLIAGTIYRGEFENRLKQVIEEVTENPDIILFIDELHNIVGAGSNQGTMDAANLLKPALARGTIHCIGATTAAEFKKHIENDAALERRFQPIIVKEPSPADTVAILQGLKPNYENYHRVKIEDEAIETAVELSVKYIANKFLPDKAIDLLDETAAAIKLKGKLTHSENKLARLRHKLEAATVAKENAAQDDKFEQAVEFKKQEQALAAEIKKLEQDNKNKKLKPLGTVRSVDIAAQVAKVIGANPSELLSQKNQIKTLSAKLKETIIGQSGAIEQIVSAVARAQLGLSHPGRPLASILFVGESGVGKTETARTLARVLYSNKDALVELNMSEYNESFGVSKLLGSPAGYVGYKDSNQFTDRIKMNPYCVVLFDEIDKAHPDVTKLLLQILENGEINDSTGKKISLKHAIIILTTTVGSEDMNRAGFGFGDKLTTPERAVKEFKEKLKSHFSPEIINRLDEICFFKALNPADLAAIVGLEIKDLNTRITDHNTQILADQTILNQLARQLNPKDGARQIRRQLRAEVEKLLAEIILADNQGKNNIKKTHKLSWQKNQLILK</sequence>
<dbReference type="SMART" id="SM01086">
    <property type="entry name" value="ClpB_D2-small"/>
    <property type="match status" value="1"/>
</dbReference>
<feature type="coiled-coil region" evidence="6">
    <location>
        <begin position="806"/>
        <end position="833"/>
    </location>
</feature>
<dbReference type="PRINTS" id="PR00300">
    <property type="entry name" value="CLPPROTEASEA"/>
</dbReference>
<dbReference type="AlphaFoldDB" id="A0A1F6PED8"/>
<evidence type="ECO:0000259" key="9">
    <source>
        <dbReference type="PROSITE" id="PS51903"/>
    </source>
</evidence>
<dbReference type="CDD" id="cd00009">
    <property type="entry name" value="AAA"/>
    <property type="match status" value="1"/>
</dbReference>
<proteinExistence type="predicted"/>
<dbReference type="PANTHER" id="PTHR11638:SF111">
    <property type="entry name" value="ATP-DEPENDENT CLP PROTEASE ATP-BINDING SUBUNIT CLPA"/>
    <property type="match status" value="1"/>
</dbReference>
<comment type="caution">
    <text evidence="10">The sequence shown here is derived from an EMBL/GenBank/DDBJ whole genome shotgun (WGS) entry which is preliminary data.</text>
</comment>
<evidence type="ECO:0008006" key="12">
    <source>
        <dbReference type="Google" id="ProtNLM"/>
    </source>
</evidence>
<dbReference type="InterPro" id="IPR050130">
    <property type="entry name" value="ClpA_ClpB"/>
</dbReference>
<dbReference type="FunFam" id="3.40.50.300:FF:000010">
    <property type="entry name" value="Chaperone clpB 1, putative"/>
    <property type="match status" value="1"/>
</dbReference>
<dbReference type="PROSITE" id="PS00870">
    <property type="entry name" value="CLPAB_1"/>
    <property type="match status" value="1"/>
</dbReference>
<dbReference type="InterPro" id="IPR036628">
    <property type="entry name" value="Clp_N_dom_sf"/>
</dbReference>
<feature type="coiled-coil region" evidence="6">
    <location>
        <begin position="458"/>
        <end position="518"/>
    </location>
</feature>
<evidence type="ECO:0000259" key="8">
    <source>
        <dbReference type="PROSITE" id="PS50045"/>
    </source>
</evidence>
<dbReference type="STRING" id="1798709.A2538_00115"/>
<dbReference type="Pfam" id="PF02861">
    <property type="entry name" value="Clp_N"/>
    <property type="match status" value="2"/>
</dbReference>
<evidence type="ECO:0000256" key="7">
    <source>
        <dbReference type="SAM" id="MobiDB-lite"/>
    </source>
</evidence>
<dbReference type="InterPro" id="IPR001270">
    <property type="entry name" value="ClpA/B"/>
</dbReference>
<reference evidence="10 11" key="1">
    <citation type="journal article" date="2016" name="Nat. Commun.">
        <title>Thousands of microbial genomes shed light on interconnected biogeochemical processes in an aquifer system.</title>
        <authorList>
            <person name="Anantharaman K."/>
            <person name="Brown C.T."/>
            <person name="Hug L.A."/>
            <person name="Sharon I."/>
            <person name="Castelle C.J."/>
            <person name="Probst A.J."/>
            <person name="Thomas B.C."/>
            <person name="Singh A."/>
            <person name="Wilkins M.J."/>
            <person name="Karaoz U."/>
            <person name="Brodie E.L."/>
            <person name="Williams K.H."/>
            <person name="Hubbard S.S."/>
            <person name="Banfield J.F."/>
        </authorList>
    </citation>
    <scope>NUCLEOTIDE SEQUENCE [LARGE SCALE GENOMIC DNA]</scope>
</reference>
<dbReference type="Gene3D" id="3.40.50.300">
    <property type="entry name" value="P-loop containing nucleotide triphosphate hydrolases"/>
    <property type="match status" value="2"/>
</dbReference>
<dbReference type="Pfam" id="PF10431">
    <property type="entry name" value="ClpB_D2-small"/>
    <property type="match status" value="1"/>
</dbReference>
<dbReference type="Pfam" id="PF17871">
    <property type="entry name" value="AAA_lid_9"/>
    <property type="match status" value="1"/>
</dbReference>
<evidence type="ECO:0000256" key="2">
    <source>
        <dbReference type="ARBA" id="ARBA00022741"/>
    </source>
</evidence>
<dbReference type="InterPro" id="IPR027417">
    <property type="entry name" value="P-loop_NTPase"/>
</dbReference>
<keyword evidence="2" id="KW-0547">Nucleotide-binding</keyword>
<keyword evidence="6" id="KW-0175">Coiled coil</keyword>
<keyword evidence="1 5" id="KW-0677">Repeat</keyword>
<dbReference type="EMBL" id="MFRE01000008">
    <property type="protein sequence ID" value="OGH94535.1"/>
    <property type="molecule type" value="Genomic_DNA"/>
</dbReference>
<evidence type="ECO:0000256" key="4">
    <source>
        <dbReference type="ARBA" id="ARBA00023186"/>
    </source>
</evidence>
<dbReference type="GO" id="GO:0005737">
    <property type="term" value="C:cytoplasm"/>
    <property type="evidence" value="ECO:0007669"/>
    <property type="project" value="TreeGrafter"/>
</dbReference>
<gene>
    <name evidence="10" type="ORF">A2538_00115</name>
</gene>
<accession>A0A1F6PED8</accession>
<dbReference type="Gene3D" id="4.10.860.10">
    <property type="entry name" value="UVR domain"/>
    <property type="match status" value="1"/>
</dbReference>
<dbReference type="GO" id="GO:0005524">
    <property type="term" value="F:ATP binding"/>
    <property type="evidence" value="ECO:0007669"/>
    <property type="project" value="UniProtKB-KW"/>
</dbReference>
<dbReference type="Proteomes" id="UP000178254">
    <property type="component" value="Unassembled WGS sequence"/>
</dbReference>
<protein>
    <recommendedName>
        <fullName evidence="12">Clp R domain-containing protein</fullName>
    </recommendedName>
</protein>
<dbReference type="InterPro" id="IPR003959">
    <property type="entry name" value="ATPase_AAA_core"/>
</dbReference>
<organism evidence="10 11">
    <name type="scientific">Candidatus Magasanikbacteria bacterium RIFOXYD2_FULL_41_14</name>
    <dbReference type="NCBI Taxonomy" id="1798709"/>
    <lineage>
        <taxon>Bacteria</taxon>
        <taxon>Candidatus Magasanikiibacteriota</taxon>
    </lineage>
</organism>
<dbReference type="GO" id="GO:0016887">
    <property type="term" value="F:ATP hydrolysis activity"/>
    <property type="evidence" value="ECO:0007669"/>
    <property type="project" value="InterPro"/>
</dbReference>
<dbReference type="PROSITE" id="PS50045">
    <property type="entry name" value="SIGMA54_INTERACT_4"/>
    <property type="match status" value="1"/>
</dbReference>
<dbReference type="InterPro" id="IPR019489">
    <property type="entry name" value="Clp_ATPase_C"/>
</dbReference>
<name>A0A1F6PED8_9BACT</name>
<evidence type="ECO:0000256" key="5">
    <source>
        <dbReference type="PROSITE-ProRule" id="PRU01251"/>
    </source>
</evidence>
<dbReference type="Gene3D" id="1.10.8.60">
    <property type="match status" value="2"/>
</dbReference>
<dbReference type="InterPro" id="IPR002078">
    <property type="entry name" value="Sigma_54_int"/>
</dbReference>
<evidence type="ECO:0000313" key="11">
    <source>
        <dbReference type="Proteomes" id="UP000178254"/>
    </source>
</evidence>
<keyword evidence="3" id="KW-0067">ATP-binding</keyword>
<feature type="region of interest" description="Disordered" evidence="7">
    <location>
        <begin position="178"/>
        <end position="205"/>
    </location>
</feature>
<evidence type="ECO:0000256" key="3">
    <source>
        <dbReference type="ARBA" id="ARBA00022840"/>
    </source>
</evidence>
<dbReference type="InterPro" id="IPR041546">
    <property type="entry name" value="ClpA/ClpB_AAA_lid"/>
</dbReference>
<evidence type="ECO:0000313" key="10">
    <source>
        <dbReference type="EMBL" id="OGH94535.1"/>
    </source>
</evidence>
<dbReference type="PROSITE" id="PS51903">
    <property type="entry name" value="CLP_R"/>
    <property type="match status" value="1"/>
</dbReference>
<dbReference type="InterPro" id="IPR004176">
    <property type="entry name" value="Clp_R_N"/>
</dbReference>
<dbReference type="GO" id="GO:0006355">
    <property type="term" value="P:regulation of DNA-templated transcription"/>
    <property type="evidence" value="ECO:0007669"/>
    <property type="project" value="InterPro"/>
</dbReference>
<dbReference type="SMART" id="SM00382">
    <property type="entry name" value="AAA"/>
    <property type="match status" value="2"/>
</dbReference>
<dbReference type="GO" id="GO:0034605">
    <property type="term" value="P:cellular response to heat"/>
    <property type="evidence" value="ECO:0007669"/>
    <property type="project" value="TreeGrafter"/>
</dbReference>
<dbReference type="Pfam" id="PF07724">
    <property type="entry name" value="AAA_2"/>
    <property type="match status" value="1"/>
</dbReference>
<dbReference type="SUPFAM" id="SSF52540">
    <property type="entry name" value="P-loop containing nucleoside triphosphate hydrolases"/>
    <property type="match status" value="2"/>
</dbReference>
<dbReference type="Gene3D" id="1.10.1780.10">
    <property type="entry name" value="Clp, N-terminal domain"/>
    <property type="match status" value="1"/>
</dbReference>
<dbReference type="InterPro" id="IPR003593">
    <property type="entry name" value="AAA+_ATPase"/>
</dbReference>
<dbReference type="PANTHER" id="PTHR11638">
    <property type="entry name" value="ATP-DEPENDENT CLP PROTEASE"/>
    <property type="match status" value="1"/>
</dbReference>